<keyword evidence="4" id="KW-1185">Reference proteome</keyword>
<dbReference type="GO" id="GO:0004867">
    <property type="term" value="F:serine-type endopeptidase inhibitor activity"/>
    <property type="evidence" value="ECO:0007669"/>
    <property type="project" value="UniProtKB-KW"/>
</dbReference>
<dbReference type="SUPFAM" id="SSF57567">
    <property type="entry name" value="Serine protease inhibitors"/>
    <property type="match status" value="2"/>
</dbReference>
<evidence type="ECO:0000313" key="4">
    <source>
        <dbReference type="Proteomes" id="UP000887566"/>
    </source>
</evidence>
<keyword evidence="2" id="KW-1015">Disulfide bond</keyword>
<feature type="signal peptide" evidence="3">
    <location>
        <begin position="1"/>
        <end position="19"/>
    </location>
</feature>
<name>A0A914XJI4_9BILA</name>
<keyword evidence="3" id="KW-0732">Signal</keyword>
<dbReference type="Proteomes" id="UP000887566">
    <property type="component" value="Unplaced"/>
</dbReference>
<protein>
    <submittedName>
        <fullName evidence="5">Uncharacterized protein</fullName>
    </submittedName>
</protein>
<evidence type="ECO:0000256" key="3">
    <source>
        <dbReference type="SAM" id="SignalP"/>
    </source>
</evidence>
<evidence type="ECO:0000313" key="5">
    <source>
        <dbReference type="WBParaSite" id="PSAMB.scaffold8379size6280.g31316.t1"/>
    </source>
</evidence>
<organism evidence="4 5">
    <name type="scientific">Plectus sambesii</name>
    <dbReference type="NCBI Taxonomy" id="2011161"/>
    <lineage>
        <taxon>Eukaryota</taxon>
        <taxon>Metazoa</taxon>
        <taxon>Ecdysozoa</taxon>
        <taxon>Nematoda</taxon>
        <taxon>Chromadorea</taxon>
        <taxon>Plectida</taxon>
        <taxon>Plectina</taxon>
        <taxon>Plectoidea</taxon>
        <taxon>Plectidae</taxon>
        <taxon>Plectus</taxon>
    </lineage>
</organism>
<dbReference type="AlphaFoldDB" id="A0A914XJI4"/>
<evidence type="ECO:0000256" key="1">
    <source>
        <dbReference type="ARBA" id="ARBA00022900"/>
    </source>
</evidence>
<feature type="chain" id="PRO_5038124537" evidence="3">
    <location>
        <begin position="20"/>
        <end position="337"/>
    </location>
</feature>
<proteinExistence type="predicted"/>
<evidence type="ECO:0000256" key="2">
    <source>
        <dbReference type="ARBA" id="ARBA00023157"/>
    </source>
</evidence>
<reference evidence="5" key="1">
    <citation type="submission" date="2022-11" db="UniProtKB">
        <authorList>
            <consortium name="WormBaseParasite"/>
        </authorList>
    </citation>
    <scope>IDENTIFICATION</scope>
</reference>
<dbReference type="PANTHER" id="PTHR23259">
    <property type="entry name" value="RIDDLE"/>
    <property type="match status" value="1"/>
</dbReference>
<dbReference type="InterPro" id="IPR051368">
    <property type="entry name" value="SerProtInhib-TIL_Domain"/>
</dbReference>
<keyword evidence="1" id="KW-0646">Protease inhibitor</keyword>
<dbReference type="Gene3D" id="2.10.25.10">
    <property type="entry name" value="Laminin"/>
    <property type="match status" value="2"/>
</dbReference>
<dbReference type="InterPro" id="IPR036084">
    <property type="entry name" value="Ser_inhib-like_sf"/>
</dbReference>
<dbReference type="WBParaSite" id="PSAMB.scaffold8379size6280.g31316.t1">
    <property type="protein sequence ID" value="PSAMB.scaffold8379size6280.g31316.t1"/>
    <property type="gene ID" value="PSAMB.scaffold8379size6280.g31316"/>
</dbReference>
<sequence length="337" mass="35220">MCKESHIYALCFIFATAIAQDPFIITPAVQPGVPTFTPFPNSICNADTEYQCGFASASVQCERSCNDTQLCLNVCAGGQVGSIVGSGQVGNIVAGQTRQCVCKEGLYRSRQGLCVSFDVCQRESISTDPFFTVPTAQPGVPTLTPFANSICNADTENQCSLVSANLQCEKSCNDTQLCLNVCVGGQAGNIVGGQIRQCVCKEGFYRNKQGLCVSFDVCLRESINAVCTGANERQVDCSVLDVNLKCEKKCNSTQVCTNVCTSLLSGTLNGVNGLLGALLNPAGGAVGGIFPSIAGSTSGLSFQIGALNGCACQEGFFRDRNGLCVSLDVCTNGNISG</sequence>
<keyword evidence="1" id="KW-0722">Serine protease inhibitor</keyword>
<accession>A0A914XJI4</accession>
<dbReference type="PANTHER" id="PTHR23259:SF82">
    <property type="entry name" value="SERINE PROTEASE INHIBITOR 1 PROTEIN"/>
    <property type="match status" value="1"/>
</dbReference>